<evidence type="ECO:0000313" key="4">
    <source>
        <dbReference type="Proteomes" id="UP001518989"/>
    </source>
</evidence>
<dbReference type="Pfam" id="PF09084">
    <property type="entry name" value="NMT1"/>
    <property type="match status" value="1"/>
</dbReference>
<dbReference type="RefSeq" id="WP_207415377.1">
    <property type="nucleotide sequence ID" value="NZ_CP061179.1"/>
</dbReference>
<dbReference type="SUPFAM" id="SSF53850">
    <property type="entry name" value="Periplasmic binding protein-like II"/>
    <property type="match status" value="1"/>
</dbReference>
<dbReference type="EMBL" id="JACTNG010000001">
    <property type="protein sequence ID" value="MBO1077990.1"/>
    <property type="molecule type" value="Genomic_DNA"/>
</dbReference>
<protein>
    <submittedName>
        <fullName evidence="3">ABC transporter substrate-binding protein</fullName>
    </submittedName>
</protein>
<evidence type="ECO:0000259" key="2">
    <source>
        <dbReference type="Pfam" id="PF09084"/>
    </source>
</evidence>
<proteinExistence type="predicted"/>
<accession>A0ABS3KM07</accession>
<feature type="chain" id="PRO_5046819692" evidence="1">
    <location>
        <begin position="30"/>
        <end position="338"/>
    </location>
</feature>
<reference evidence="3 4" key="1">
    <citation type="submission" date="2020-09" db="EMBL/GenBank/DDBJ databases">
        <title>Roseomonas.</title>
        <authorList>
            <person name="Zhu W."/>
        </authorList>
    </citation>
    <scope>NUCLEOTIDE SEQUENCE [LARGE SCALE GENOMIC DNA]</scope>
    <source>
        <strain evidence="3 4">573</strain>
    </source>
</reference>
<comment type="caution">
    <text evidence="3">The sequence shown here is derived from an EMBL/GenBank/DDBJ whole genome shotgun (WGS) entry which is preliminary data.</text>
</comment>
<dbReference type="PANTHER" id="PTHR31528:SF15">
    <property type="entry name" value="RIBOFLAVIN-BINDING PROTEIN RIBY"/>
    <property type="match status" value="1"/>
</dbReference>
<organism evidence="3 4">
    <name type="scientific">Roseomonas haemaphysalidis</name>
    <dbReference type="NCBI Taxonomy" id="2768162"/>
    <lineage>
        <taxon>Bacteria</taxon>
        <taxon>Pseudomonadati</taxon>
        <taxon>Pseudomonadota</taxon>
        <taxon>Alphaproteobacteria</taxon>
        <taxon>Acetobacterales</taxon>
        <taxon>Roseomonadaceae</taxon>
        <taxon>Roseomonas</taxon>
    </lineage>
</organism>
<dbReference type="Gene3D" id="3.40.190.10">
    <property type="entry name" value="Periplasmic binding protein-like II"/>
    <property type="match status" value="2"/>
</dbReference>
<evidence type="ECO:0000313" key="3">
    <source>
        <dbReference type="EMBL" id="MBO1077990.1"/>
    </source>
</evidence>
<feature type="signal peptide" evidence="1">
    <location>
        <begin position="1"/>
        <end position="29"/>
    </location>
</feature>
<sequence length="338" mass="36182">MTQPCFAMPRRALLAAGAGLLMAPAVARAQSLRRVKYLTPFGFILGFAEVLYGQTGGFFAKEGLDVEVEGGRGSAMSVQQVTAGNVLLSRTGGTDLIKAYAREPSIVAIGEIYQRDGFFVISHADKPIRTPADMAGKTMGIVSTGGATENLLDMMLASRDVPKADVKREAVGNAPTAFEFIKRGRIDGFIATSDTVFQLQTDKQPVLAWSTDTVAPVPGQVYLTSKATLDTETEALAKFLRGVQASLDAMEAQRANLAPVLASMATKYEIAEARRPDKGASVLAYGLDTTFAAPRRDKLASNPQSWDSACTLMVKAGIIAEPRDRAFYDDKARKLAFG</sequence>
<feature type="domain" description="SsuA/THI5-like" evidence="2">
    <location>
        <begin position="47"/>
        <end position="251"/>
    </location>
</feature>
<keyword evidence="4" id="KW-1185">Reference proteome</keyword>
<name>A0ABS3KM07_9PROT</name>
<gene>
    <name evidence="3" type="ORF">IAI61_03035</name>
</gene>
<dbReference type="Proteomes" id="UP001518989">
    <property type="component" value="Unassembled WGS sequence"/>
</dbReference>
<dbReference type="PANTHER" id="PTHR31528">
    <property type="entry name" value="4-AMINO-5-HYDROXYMETHYL-2-METHYLPYRIMIDINE PHOSPHATE SYNTHASE THI11-RELATED"/>
    <property type="match status" value="1"/>
</dbReference>
<evidence type="ECO:0000256" key="1">
    <source>
        <dbReference type="SAM" id="SignalP"/>
    </source>
</evidence>
<dbReference type="InterPro" id="IPR015168">
    <property type="entry name" value="SsuA/THI5"/>
</dbReference>
<keyword evidence="1" id="KW-0732">Signal</keyword>
<dbReference type="InterPro" id="IPR027939">
    <property type="entry name" value="NMT1/THI5"/>
</dbReference>